<evidence type="ECO:0000313" key="1">
    <source>
        <dbReference type="EMBL" id="PLR81416.1"/>
    </source>
</evidence>
<accession>A0A2N5GJK2</accession>
<dbReference type="RefSeq" id="WP_101578222.1">
    <property type="nucleotide sequence ID" value="NZ_PGVA01000035.1"/>
</dbReference>
<proteinExistence type="predicted"/>
<dbReference type="OrthoDB" id="2917292at2"/>
<evidence type="ECO:0000313" key="2">
    <source>
        <dbReference type="EMBL" id="PLR90045.1"/>
    </source>
</evidence>
<reference evidence="1 3" key="1">
    <citation type="submission" date="2017-11" db="EMBL/GenBank/DDBJ databases">
        <title>Comparitive Functional Genomics of Dry Heat Resistant strains isolated from the Viking Spacecraft.</title>
        <authorList>
            <person name="Seuylemezian A."/>
            <person name="Cooper K."/>
            <person name="Vaishampayan P."/>
        </authorList>
    </citation>
    <scope>NUCLEOTIDE SEQUENCE [LARGE SCALE GENOMIC DNA]</scope>
    <source>
        <strain evidence="1 3">M4.6</strain>
    </source>
</reference>
<gene>
    <name evidence="1" type="ORF">CU635_15145</name>
    <name evidence="2" type="ORF">CVD25_20380</name>
</gene>
<evidence type="ECO:0000313" key="4">
    <source>
        <dbReference type="Proteomes" id="UP000235114"/>
    </source>
</evidence>
<evidence type="ECO:0000313" key="3">
    <source>
        <dbReference type="Proteomes" id="UP000234951"/>
    </source>
</evidence>
<dbReference type="EMBL" id="PGVA01000035">
    <property type="protein sequence ID" value="PLR81416.1"/>
    <property type="molecule type" value="Genomic_DNA"/>
</dbReference>
<dbReference type="Proteomes" id="UP000235114">
    <property type="component" value="Unassembled WGS sequence"/>
</dbReference>
<name>A0A2N5GJK2_9BACI</name>
<dbReference type="EMBL" id="PGVD01000074">
    <property type="protein sequence ID" value="PLR90045.1"/>
    <property type="molecule type" value="Genomic_DNA"/>
</dbReference>
<protein>
    <submittedName>
        <fullName evidence="1">Uncharacterized protein</fullName>
    </submittedName>
</protein>
<comment type="caution">
    <text evidence="1">The sequence shown here is derived from an EMBL/GenBank/DDBJ whole genome shotgun (WGS) entry which is preliminary data.</text>
</comment>
<organism evidence="1 3">
    <name type="scientific">Bacillus canaveralius</name>
    <dbReference type="NCBI Taxonomy" id="1403243"/>
    <lineage>
        <taxon>Bacteria</taxon>
        <taxon>Bacillati</taxon>
        <taxon>Bacillota</taxon>
        <taxon>Bacilli</taxon>
        <taxon>Bacillales</taxon>
        <taxon>Bacillaceae</taxon>
        <taxon>Bacillus</taxon>
    </lineage>
</organism>
<sequence>MKIEVERALRVKSLSNDILEQLLEDRISFKEKDLRNAVELLARSVQDLTNLYVGVEEDHVSTLKATIMKMKICHNTLYYGKSKESLENENASLKKF</sequence>
<keyword evidence="4" id="KW-1185">Reference proteome</keyword>
<dbReference type="AlphaFoldDB" id="A0A2N5GJK2"/>
<dbReference type="Proteomes" id="UP000234951">
    <property type="component" value="Unassembled WGS sequence"/>
</dbReference>
<reference evidence="2 4" key="2">
    <citation type="submission" date="2017-12" db="EMBL/GenBank/DDBJ databases">
        <title>Comparative Functional Genomics of Dry Heat Resistant strains isolated from the Viking Spacecraft.</title>
        <authorList>
            <person name="Seuylemezian A."/>
            <person name="Cooper K."/>
            <person name="Vaishampayan P."/>
        </authorList>
    </citation>
    <scope>NUCLEOTIDE SEQUENCE [LARGE SCALE GENOMIC DNA]</scope>
    <source>
        <strain evidence="2 4">ATCC 29669</strain>
    </source>
</reference>